<keyword evidence="1" id="KW-0812">Transmembrane</keyword>
<sequence length="245" mass="28090">MATRYDLDPVHNNFSFQITVGKRTNMHKHVSKDIHEQLMIKFHIIFTSCCLFLYCAIVTITSSNESYAGHTLRVTDAFFKASRNWKTPLVTSGCVLLLTLGIYAVNMFCFAVISFLLGSSHVDSVSLFVIAVVKWMFDAHVGAVWIMSLVVTVIENDISGLKAINRAWEVMNGKRIKTTLLMMLYYVACLLVRKSFDGFVMKFEELVIQEMWGLKIPFTSGFDVFLFVLYTVFYRICKEDDKVYD</sequence>
<feature type="transmembrane region" description="Helical" evidence="1">
    <location>
        <begin position="216"/>
        <end position="237"/>
    </location>
</feature>
<proteinExistence type="predicted"/>
<keyword evidence="3" id="KW-1185">Reference proteome</keyword>
<comment type="caution">
    <text evidence="2">The sequence shown here is derived from an EMBL/GenBank/DDBJ whole genome shotgun (WGS) entry which is preliminary data.</text>
</comment>
<keyword evidence="1" id="KW-1133">Transmembrane helix</keyword>
<feature type="transmembrane region" description="Helical" evidence="1">
    <location>
        <begin position="89"/>
        <end position="117"/>
    </location>
</feature>
<dbReference type="Proteomes" id="UP001229421">
    <property type="component" value="Unassembled WGS sequence"/>
</dbReference>
<feature type="transmembrane region" description="Helical" evidence="1">
    <location>
        <begin position="137"/>
        <end position="158"/>
    </location>
</feature>
<evidence type="ECO:0008006" key="4">
    <source>
        <dbReference type="Google" id="ProtNLM"/>
    </source>
</evidence>
<evidence type="ECO:0000313" key="2">
    <source>
        <dbReference type="EMBL" id="KAK1434769.1"/>
    </source>
</evidence>
<organism evidence="2 3">
    <name type="scientific">Tagetes erecta</name>
    <name type="common">African marigold</name>
    <dbReference type="NCBI Taxonomy" id="13708"/>
    <lineage>
        <taxon>Eukaryota</taxon>
        <taxon>Viridiplantae</taxon>
        <taxon>Streptophyta</taxon>
        <taxon>Embryophyta</taxon>
        <taxon>Tracheophyta</taxon>
        <taxon>Spermatophyta</taxon>
        <taxon>Magnoliopsida</taxon>
        <taxon>eudicotyledons</taxon>
        <taxon>Gunneridae</taxon>
        <taxon>Pentapetalae</taxon>
        <taxon>asterids</taxon>
        <taxon>campanulids</taxon>
        <taxon>Asterales</taxon>
        <taxon>Asteraceae</taxon>
        <taxon>Asteroideae</taxon>
        <taxon>Heliantheae alliance</taxon>
        <taxon>Tageteae</taxon>
        <taxon>Tagetes</taxon>
    </lineage>
</organism>
<dbReference type="EMBL" id="JAUHHV010000001">
    <property type="protein sequence ID" value="KAK1434769.1"/>
    <property type="molecule type" value="Genomic_DNA"/>
</dbReference>
<dbReference type="AlphaFoldDB" id="A0AAD8L5Y2"/>
<name>A0AAD8L5Y2_TARER</name>
<dbReference type="PANTHER" id="PTHR33133:SF39">
    <property type="entry name" value="ABC TRANSPORTER PERMEASE"/>
    <property type="match status" value="1"/>
</dbReference>
<dbReference type="PANTHER" id="PTHR33133">
    <property type="entry name" value="OS08G0107100 PROTEIN-RELATED"/>
    <property type="match status" value="1"/>
</dbReference>
<reference evidence="2" key="1">
    <citation type="journal article" date="2023" name="bioRxiv">
        <title>Improved chromosome-level genome assembly for marigold (Tagetes erecta).</title>
        <authorList>
            <person name="Jiang F."/>
            <person name="Yuan L."/>
            <person name="Wang S."/>
            <person name="Wang H."/>
            <person name="Xu D."/>
            <person name="Wang A."/>
            <person name="Fan W."/>
        </authorList>
    </citation>
    <scope>NUCLEOTIDE SEQUENCE</scope>
    <source>
        <strain evidence="2">WSJ</strain>
        <tissue evidence="2">Leaf</tissue>
    </source>
</reference>
<accession>A0AAD8L5Y2</accession>
<protein>
    <recommendedName>
        <fullName evidence="4">Transmembrane protein</fullName>
    </recommendedName>
</protein>
<evidence type="ECO:0000313" key="3">
    <source>
        <dbReference type="Proteomes" id="UP001229421"/>
    </source>
</evidence>
<feature type="transmembrane region" description="Helical" evidence="1">
    <location>
        <begin position="40"/>
        <end position="60"/>
    </location>
</feature>
<feature type="transmembrane region" description="Helical" evidence="1">
    <location>
        <begin position="179"/>
        <end position="196"/>
    </location>
</feature>
<keyword evidence="1" id="KW-0472">Membrane</keyword>
<evidence type="ECO:0000256" key="1">
    <source>
        <dbReference type="SAM" id="Phobius"/>
    </source>
</evidence>
<gene>
    <name evidence="2" type="ORF">QVD17_00520</name>
</gene>